<evidence type="ECO:0000256" key="2">
    <source>
        <dbReference type="SAM" id="MobiDB-lite"/>
    </source>
</evidence>
<feature type="compositionally biased region" description="Low complexity" evidence="2">
    <location>
        <begin position="1025"/>
        <end position="1040"/>
    </location>
</feature>
<dbReference type="Proteomes" id="UP001056384">
    <property type="component" value="Chromosome 9"/>
</dbReference>
<feature type="region of interest" description="Disordered" evidence="2">
    <location>
        <begin position="343"/>
        <end position="367"/>
    </location>
</feature>
<feature type="compositionally biased region" description="Low complexity" evidence="2">
    <location>
        <begin position="532"/>
        <end position="542"/>
    </location>
</feature>
<feature type="region of interest" description="Disordered" evidence="2">
    <location>
        <begin position="57"/>
        <end position="81"/>
    </location>
</feature>
<feature type="compositionally biased region" description="Basic and acidic residues" evidence="2">
    <location>
        <begin position="1063"/>
        <end position="1073"/>
    </location>
</feature>
<organism evidence="3 4">
    <name type="scientific">Septoria linicola</name>
    <dbReference type="NCBI Taxonomy" id="215465"/>
    <lineage>
        <taxon>Eukaryota</taxon>
        <taxon>Fungi</taxon>
        <taxon>Dikarya</taxon>
        <taxon>Ascomycota</taxon>
        <taxon>Pezizomycotina</taxon>
        <taxon>Dothideomycetes</taxon>
        <taxon>Dothideomycetidae</taxon>
        <taxon>Mycosphaerellales</taxon>
        <taxon>Mycosphaerellaceae</taxon>
        <taxon>Septoria</taxon>
    </lineage>
</organism>
<name>A0A9Q9B1Z5_9PEZI</name>
<protein>
    <submittedName>
        <fullName evidence="3">Uncharacterized protein</fullName>
    </submittedName>
</protein>
<feature type="compositionally biased region" description="Polar residues" evidence="2">
    <location>
        <begin position="986"/>
        <end position="1003"/>
    </location>
</feature>
<evidence type="ECO:0000256" key="1">
    <source>
        <dbReference type="SAM" id="Coils"/>
    </source>
</evidence>
<proteinExistence type="predicted"/>
<sequence length="1114" mass="118521">MAANTAIRGTRRVYSAEELHRLRNTQSQPKLSESIEEHESEDADLVKEHVLRGSKSFTARSFRGRQSTSSSLRVPSNRSNNENLSFVANETFPPSLALDTNNTNVLDEIIANGQILRPSAFKPGRSPTPSLKKAAVETLVKSHGSPSHVRVTAGGRIVPSEQSPLCQPRYGYSAMQTNGGLIKFAPNQRYNGRADDLVQATPHDGQIVQDMSGNFHQVVGGKLLPLPIDRDGATMLHCHAPNLNFVSRPSSQGAILPPFGPSAALTGPTSNGSSLPRLTTEKQLTTLEKEYTKLDDELKLVNRNEAVHGRDMPRADRERLFARRRGLVNQMNTVRIAIKDLKTQPPANAPTSPRAMHNRQSISGGQAQLPGFAQGQPLVNGRASAQVHNALFPVSQQGFGAHFGPTPSPEDGVVGGQWFNTPAAMLGAPPSFDGAMAVPFLNSASGMQMPSITAPLPAPIPQADGTHSLAASLADLRIASPDRSRAISIKAPDAKSANGLKSALNPMSPVYRPNATDSKDSAPSANGMQKLSSSVQSGSKSSAATEQTVSPIKDLIHSSSISSLGTADFFPNNTRDHSTRQHVYAQSDDKENDDPERETDLSTPVRDTHMSGASDTGNGRAPVAPPGTPVYFSSTATHAPQPGKAAEDLRPQLPTDIANRQAHNVSPKSKREFQFVHEQPAHIAICPSSSPPEAQSAHADAGVPDLASKSRDWLEGYTTGLQRHHFQPACSKDWLDGYCDGLRASASLTAARASTTSLATPHTGSPMKAIARRPSPALPSRSSSKLQPVENSLVMSRSPFETSTRSTDCLKQAVFAPQNENAILTPAANGPHVQDTTHNLGTWAKKPHNAPAVELPGLGYPFPQRSNAADRHSVTSENDADSKVKTVIQDRTSEHLSTTRAGLSPALSTASVISGSIGSGGGAPTPSNRISSLTSIDSSMSYQWPANRVMTPGEWRSAGTSQNTGLVTGFFAQGQYDGTVDVQPLPQETSQLTGGIPGTTQRATDAHARLSSGGRFREESIDRITSPSASPRPMSPSTPTDGTPVRHDSKKSSPRKGPSPTKIKFESLAEKVGIKVTSPTPSEAGDDGAETASPSSKRHWGVRDWIKGNKTSNV</sequence>
<feature type="coiled-coil region" evidence="1">
    <location>
        <begin position="277"/>
        <end position="304"/>
    </location>
</feature>
<feature type="compositionally biased region" description="Low complexity" evidence="2">
    <location>
        <begin position="772"/>
        <end position="784"/>
    </location>
</feature>
<feature type="region of interest" description="Disordered" evidence="2">
    <location>
        <begin position="496"/>
        <end position="551"/>
    </location>
</feature>
<evidence type="ECO:0000313" key="3">
    <source>
        <dbReference type="EMBL" id="USW56725.1"/>
    </source>
</evidence>
<feature type="compositionally biased region" description="Polar residues" evidence="2">
    <location>
        <begin position="521"/>
        <end position="531"/>
    </location>
</feature>
<accession>A0A9Q9B1Z5</accession>
<feature type="region of interest" description="Disordered" evidence="2">
    <location>
        <begin position="985"/>
        <end position="1114"/>
    </location>
</feature>
<feature type="region of interest" description="Disordered" evidence="2">
    <location>
        <begin position="756"/>
        <end position="791"/>
    </location>
</feature>
<reference evidence="3" key="1">
    <citation type="submission" date="2022-06" db="EMBL/GenBank/DDBJ databases">
        <title>Complete genome sequences of two strains of the flax pathogen Septoria linicola.</title>
        <authorList>
            <person name="Lapalu N."/>
            <person name="Simon A."/>
            <person name="Demenou B."/>
            <person name="Paumier D."/>
            <person name="Guillot M.-P."/>
            <person name="Gout L."/>
            <person name="Valade R."/>
        </authorList>
    </citation>
    <scope>NUCLEOTIDE SEQUENCE</scope>
    <source>
        <strain evidence="3">SE15195</strain>
    </source>
</reference>
<evidence type="ECO:0000313" key="4">
    <source>
        <dbReference type="Proteomes" id="UP001056384"/>
    </source>
</evidence>
<keyword evidence="4" id="KW-1185">Reference proteome</keyword>
<gene>
    <name evidence="3" type="ORF">Slin15195_G100440</name>
</gene>
<feature type="region of interest" description="Disordered" evidence="2">
    <location>
        <begin position="572"/>
        <end position="648"/>
    </location>
</feature>
<dbReference type="EMBL" id="CP099426">
    <property type="protein sequence ID" value="USW56725.1"/>
    <property type="molecule type" value="Genomic_DNA"/>
</dbReference>
<keyword evidence="1" id="KW-0175">Coiled coil</keyword>
<feature type="region of interest" description="Disordered" evidence="2">
    <location>
        <begin position="18"/>
        <end position="41"/>
    </location>
</feature>
<dbReference type="AlphaFoldDB" id="A0A9Q9B1Z5"/>